<proteinExistence type="predicted"/>
<dbReference type="STRING" id="561184.SAMN05216376_101600"/>
<name>A0A0B3RSM6_9RHOB</name>
<accession>A0A0B3RSM6</accession>
<dbReference type="InterPro" id="IPR029045">
    <property type="entry name" value="ClpP/crotonase-like_dom_sf"/>
</dbReference>
<dbReference type="EMBL" id="JSUQ01000004">
    <property type="protein sequence ID" value="KHQ53995.1"/>
    <property type="molecule type" value="Genomic_DNA"/>
</dbReference>
<dbReference type="OrthoDB" id="7838311at2"/>
<dbReference type="Gene3D" id="3.90.226.10">
    <property type="entry name" value="2-enoyl-CoA Hydratase, Chain A, domain 1"/>
    <property type="match status" value="1"/>
</dbReference>
<gene>
    <name evidence="2" type="ORF">OA50_01223</name>
</gene>
<reference evidence="2 3" key="1">
    <citation type="submission" date="2014-10" db="EMBL/GenBank/DDBJ databases">
        <title>Genome sequence of Ponticoccus sp. strain UMTAT08 isolated from clonal culture of toxic dinoflagellate Alexandrium tamiyavanichii.</title>
        <authorList>
            <person name="Gan H.Y."/>
            <person name="Muhd D.-D."/>
            <person name="Mohd Noor M.E."/>
            <person name="Yeong Y.S."/>
            <person name="Usup G."/>
        </authorList>
    </citation>
    <scope>NUCLEOTIDE SEQUENCE [LARGE SCALE GENOMIC DNA]</scope>
    <source>
        <strain evidence="2 3">UMTAT08</strain>
    </source>
</reference>
<keyword evidence="2" id="KW-0449">Lipoprotein</keyword>
<dbReference type="SUPFAM" id="SSF52096">
    <property type="entry name" value="ClpP/crotonase"/>
    <property type="match status" value="1"/>
</dbReference>
<dbReference type="RefSeq" id="WP_043138648.1">
    <property type="nucleotide sequence ID" value="NZ_JSUQ01000004.1"/>
</dbReference>
<protein>
    <submittedName>
        <fullName evidence="2">Putative Lipoprotein</fullName>
    </submittedName>
</protein>
<evidence type="ECO:0000313" key="3">
    <source>
        <dbReference type="Proteomes" id="UP000030960"/>
    </source>
</evidence>
<feature type="chain" id="PRO_5002098699" evidence="1">
    <location>
        <begin position="19"/>
        <end position="333"/>
    </location>
</feature>
<evidence type="ECO:0000313" key="2">
    <source>
        <dbReference type="EMBL" id="KHQ53995.1"/>
    </source>
</evidence>
<keyword evidence="3" id="KW-1185">Reference proteome</keyword>
<evidence type="ECO:0000256" key="1">
    <source>
        <dbReference type="SAM" id="SignalP"/>
    </source>
</evidence>
<dbReference type="Proteomes" id="UP000030960">
    <property type="component" value="Unassembled WGS sequence"/>
</dbReference>
<organism evidence="2 3">
    <name type="scientific">Mameliella alba</name>
    <dbReference type="NCBI Taxonomy" id="561184"/>
    <lineage>
        <taxon>Bacteria</taxon>
        <taxon>Pseudomonadati</taxon>
        <taxon>Pseudomonadota</taxon>
        <taxon>Alphaproteobacteria</taxon>
        <taxon>Rhodobacterales</taxon>
        <taxon>Roseobacteraceae</taxon>
        <taxon>Mameliella</taxon>
    </lineage>
</organism>
<dbReference type="AlphaFoldDB" id="A0A0B3RSM6"/>
<sequence length="333" mass="36689">MKKLVLALFGLLALPAHAADLRVIGMTNDAVDIQAPDPAIACTHRITGQFAPGDADRMARSLRSSIEGWRSQNRYGVSVICLDSPGGAISEALKLGAVLREMAIGTKLEAGARCESACALLFMAGSFHAHESGYYKWRVMHPTARLGFHAPSLQVERGDYDAATVTRAYALAMETLARTVEDLMQNRGFEDGEHLKPSLIATMLRTPPDRMFHVETVDQAGRWGITIGPLRPTSQTMTEMDFRRACANQKAWGADESATSDIYWQQKFVNWKTDQWGETVEVITNDMTGEGCEYSVPKGAARSKRVPVSQVQYGYFSLLEAADPGLRLDRLPY</sequence>
<feature type="signal peptide" evidence="1">
    <location>
        <begin position="1"/>
        <end position="18"/>
    </location>
</feature>
<keyword evidence="1" id="KW-0732">Signal</keyword>
<comment type="caution">
    <text evidence="2">The sequence shown here is derived from an EMBL/GenBank/DDBJ whole genome shotgun (WGS) entry which is preliminary data.</text>
</comment>